<reference evidence="9" key="1">
    <citation type="submission" date="2024-06" db="EMBL/GenBank/DDBJ databases">
        <title>Multi-omics analyses provide insights into the biosynthesis of the anticancer antibiotic pleurotin in Hohenbuehelia grisea.</title>
        <authorList>
            <person name="Weaver J.A."/>
            <person name="Alberti F."/>
        </authorList>
    </citation>
    <scope>NUCLEOTIDE SEQUENCE [LARGE SCALE GENOMIC DNA]</scope>
    <source>
        <strain evidence="9">T-177</strain>
    </source>
</reference>
<dbReference type="EMBL" id="JASNQZ010000015">
    <property type="protein sequence ID" value="KAL0947270.1"/>
    <property type="molecule type" value="Genomic_DNA"/>
</dbReference>
<evidence type="ECO:0000256" key="4">
    <source>
        <dbReference type="ARBA" id="ARBA00022989"/>
    </source>
</evidence>
<dbReference type="InterPro" id="IPR005828">
    <property type="entry name" value="MFS_sugar_transport-like"/>
</dbReference>
<comment type="caution">
    <text evidence="8">The sequence shown here is derived from an EMBL/GenBank/DDBJ whole genome shotgun (WGS) entry which is preliminary data.</text>
</comment>
<keyword evidence="5 6" id="KW-0472">Membrane</keyword>
<evidence type="ECO:0000256" key="2">
    <source>
        <dbReference type="ARBA" id="ARBA00022448"/>
    </source>
</evidence>
<feature type="transmembrane region" description="Helical" evidence="6">
    <location>
        <begin position="111"/>
        <end position="132"/>
    </location>
</feature>
<dbReference type="PROSITE" id="PS50850">
    <property type="entry name" value="MFS"/>
    <property type="match status" value="1"/>
</dbReference>
<feature type="transmembrane region" description="Helical" evidence="6">
    <location>
        <begin position="174"/>
        <end position="193"/>
    </location>
</feature>
<evidence type="ECO:0000256" key="6">
    <source>
        <dbReference type="SAM" id="Phobius"/>
    </source>
</evidence>
<feature type="transmembrane region" description="Helical" evidence="6">
    <location>
        <begin position="306"/>
        <end position="329"/>
    </location>
</feature>
<proteinExistence type="predicted"/>
<dbReference type="Proteomes" id="UP001556367">
    <property type="component" value="Unassembled WGS sequence"/>
</dbReference>
<feature type="transmembrane region" description="Helical" evidence="6">
    <location>
        <begin position="7"/>
        <end position="25"/>
    </location>
</feature>
<dbReference type="Pfam" id="PF00083">
    <property type="entry name" value="Sugar_tr"/>
    <property type="match status" value="1"/>
</dbReference>
<keyword evidence="3 6" id="KW-0812">Transmembrane</keyword>
<evidence type="ECO:0000256" key="1">
    <source>
        <dbReference type="ARBA" id="ARBA00004141"/>
    </source>
</evidence>
<keyword evidence="9" id="KW-1185">Reference proteome</keyword>
<dbReference type="Gene3D" id="1.20.1250.20">
    <property type="entry name" value="MFS general substrate transporter like domains"/>
    <property type="match status" value="1"/>
</dbReference>
<comment type="subcellular location">
    <subcellularLocation>
        <location evidence="1">Membrane</location>
        <topology evidence="1">Multi-pass membrane protein</topology>
    </subcellularLocation>
</comment>
<feature type="transmembrane region" description="Helical" evidence="6">
    <location>
        <begin position="271"/>
        <end position="294"/>
    </location>
</feature>
<gene>
    <name evidence="8" type="ORF">HGRIS_013392</name>
</gene>
<organism evidence="8 9">
    <name type="scientific">Hohenbuehelia grisea</name>
    <dbReference type="NCBI Taxonomy" id="104357"/>
    <lineage>
        <taxon>Eukaryota</taxon>
        <taxon>Fungi</taxon>
        <taxon>Dikarya</taxon>
        <taxon>Basidiomycota</taxon>
        <taxon>Agaricomycotina</taxon>
        <taxon>Agaricomycetes</taxon>
        <taxon>Agaricomycetidae</taxon>
        <taxon>Agaricales</taxon>
        <taxon>Pleurotineae</taxon>
        <taxon>Pleurotaceae</taxon>
        <taxon>Hohenbuehelia</taxon>
    </lineage>
</organism>
<evidence type="ECO:0000313" key="8">
    <source>
        <dbReference type="EMBL" id="KAL0947270.1"/>
    </source>
</evidence>
<dbReference type="InterPro" id="IPR045263">
    <property type="entry name" value="GLUT"/>
</dbReference>
<dbReference type="SUPFAM" id="SSF103473">
    <property type="entry name" value="MFS general substrate transporter"/>
    <property type="match status" value="1"/>
</dbReference>
<feature type="transmembrane region" description="Helical" evidence="6">
    <location>
        <begin position="55"/>
        <end position="73"/>
    </location>
</feature>
<evidence type="ECO:0000256" key="3">
    <source>
        <dbReference type="ARBA" id="ARBA00022692"/>
    </source>
</evidence>
<feature type="transmembrane region" description="Helical" evidence="6">
    <location>
        <begin position="85"/>
        <end position="105"/>
    </location>
</feature>
<keyword evidence="4 6" id="KW-1133">Transmembrane helix</keyword>
<feature type="transmembrane region" description="Helical" evidence="6">
    <location>
        <begin position="144"/>
        <end position="168"/>
    </location>
</feature>
<evidence type="ECO:0000259" key="7">
    <source>
        <dbReference type="PROSITE" id="PS50850"/>
    </source>
</evidence>
<dbReference type="PANTHER" id="PTHR23503:SF8">
    <property type="entry name" value="FACILITATED GLUCOSE TRANSPORTER PROTEIN 1"/>
    <property type="match status" value="1"/>
</dbReference>
<dbReference type="PANTHER" id="PTHR23503">
    <property type="entry name" value="SOLUTE CARRIER FAMILY 2"/>
    <property type="match status" value="1"/>
</dbReference>
<keyword evidence="2" id="KW-0813">Transport</keyword>
<protein>
    <recommendedName>
        <fullName evidence="7">Major facilitator superfamily (MFS) profile domain-containing protein</fullName>
    </recommendedName>
</protein>
<sequence length="333" mass="34559">MSSTFTVYGWLVCLWVLILAFQYGYHISVLNQLQDIITCKNAAETCTGIPMDEPTFSAVTASFTFGGLIGSLASDKLMAKHGRHGAARVSGVCTTAGTALMAFAGSVTLFGLGRTIVGAGSGIGICVAPLYLAEIAPKKIAGGVGVLTQLSIVFGIMITQLLGLLLAAPSTWRLVILVSTALAAVQLFVSPLAPESPAVLAARGRLDVRNQVARALWGDVGAGPSVTSTADDGSQDPLLEDEAEARRQDGAQGAPAVSARQALTAPDLRRALLIVCLSMASQQVSVVGVAVLYYSNAILSKTLPDMGPYLSLGITIVNAIMTFPPIILIEASR</sequence>
<feature type="domain" description="Major facilitator superfamily (MFS) profile" evidence="7">
    <location>
        <begin position="12"/>
        <end position="333"/>
    </location>
</feature>
<evidence type="ECO:0000313" key="9">
    <source>
        <dbReference type="Proteomes" id="UP001556367"/>
    </source>
</evidence>
<name>A0ABR3IV97_9AGAR</name>
<dbReference type="InterPro" id="IPR020846">
    <property type="entry name" value="MFS_dom"/>
</dbReference>
<dbReference type="InterPro" id="IPR036259">
    <property type="entry name" value="MFS_trans_sf"/>
</dbReference>
<evidence type="ECO:0000256" key="5">
    <source>
        <dbReference type="ARBA" id="ARBA00023136"/>
    </source>
</evidence>
<accession>A0ABR3IV97</accession>